<dbReference type="AlphaFoldDB" id="A0A1S9PGB5"/>
<feature type="domain" description="Cyclic nucleotide-binding" evidence="1">
    <location>
        <begin position="31"/>
        <end position="118"/>
    </location>
</feature>
<evidence type="ECO:0000313" key="3">
    <source>
        <dbReference type="Proteomes" id="UP000189739"/>
    </source>
</evidence>
<dbReference type="InterPro" id="IPR014710">
    <property type="entry name" value="RmlC-like_jellyroll"/>
</dbReference>
<organism evidence="2 3">
    <name type="scientific">Mucilaginibacter pedocola</name>
    <dbReference type="NCBI Taxonomy" id="1792845"/>
    <lineage>
        <taxon>Bacteria</taxon>
        <taxon>Pseudomonadati</taxon>
        <taxon>Bacteroidota</taxon>
        <taxon>Sphingobacteriia</taxon>
        <taxon>Sphingobacteriales</taxon>
        <taxon>Sphingobacteriaceae</taxon>
        <taxon>Mucilaginibacter</taxon>
    </lineage>
</organism>
<protein>
    <recommendedName>
        <fullName evidence="1">Cyclic nucleotide-binding domain-containing protein</fullName>
    </recommendedName>
</protein>
<evidence type="ECO:0000313" key="2">
    <source>
        <dbReference type="EMBL" id="OOQ59947.1"/>
    </source>
</evidence>
<dbReference type="STRING" id="1792845.BC343_27740"/>
<dbReference type="Gene3D" id="2.60.120.10">
    <property type="entry name" value="Jelly Rolls"/>
    <property type="match status" value="1"/>
</dbReference>
<dbReference type="OrthoDB" id="9152304at2"/>
<dbReference type="Pfam" id="PF00027">
    <property type="entry name" value="cNMP_binding"/>
    <property type="match status" value="1"/>
</dbReference>
<evidence type="ECO:0000259" key="1">
    <source>
        <dbReference type="Pfam" id="PF00027"/>
    </source>
</evidence>
<dbReference type="SUPFAM" id="SSF51206">
    <property type="entry name" value="cAMP-binding domain-like"/>
    <property type="match status" value="1"/>
</dbReference>
<dbReference type="EMBL" id="MBTF01000011">
    <property type="protein sequence ID" value="OOQ59947.1"/>
    <property type="molecule type" value="Genomic_DNA"/>
</dbReference>
<dbReference type="CDD" id="cd00038">
    <property type="entry name" value="CAP_ED"/>
    <property type="match status" value="1"/>
</dbReference>
<dbReference type="Proteomes" id="UP000189739">
    <property type="component" value="Unassembled WGS sequence"/>
</dbReference>
<dbReference type="InterPro" id="IPR000595">
    <property type="entry name" value="cNMP-bd_dom"/>
</dbReference>
<reference evidence="2 3" key="1">
    <citation type="submission" date="2016-07" db="EMBL/GenBank/DDBJ databases">
        <title>Genomic analysis of zinc-resistant bacterium Mucilaginibacter pedocola TBZ30.</title>
        <authorList>
            <person name="Huang J."/>
            <person name="Tang J."/>
        </authorList>
    </citation>
    <scope>NUCLEOTIDE SEQUENCE [LARGE SCALE GENOMIC DNA]</scope>
    <source>
        <strain evidence="2 3">TBZ30</strain>
    </source>
</reference>
<keyword evidence="3" id="KW-1185">Reference proteome</keyword>
<sequence>MEYTPILNNIAKYVTLTEEEEIYFTSFLHYKKVKRKQYLLEAGDINTKISFVFNGCLRSYAVDKNGTEHVLQFAPVGWWIVDMRSMLTREPARLNIDAIEETELFYILKPDMDALQQKYPKFERFSRMLAENAMATYQHRQIDNMILSAKERYLNFCTLYPSLILSLPQKQVASYIGVTPEFLSKMLNTVVLDKP</sequence>
<gene>
    <name evidence="2" type="ORF">BC343_27740</name>
</gene>
<name>A0A1S9PGB5_9SPHI</name>
<proteinExistence type="predicted"/>
<dbReference type="RefSeq" id="WP_078348096.1">
    <property type="nucleotide sequence ID" value="NZ_MBTF01000011.1"/>
</dbReference>
<dbReference type="InterPro" id="IPR018490">
    <property type="entry name" value="cNMP-bd_dom_sf"/>
</dbReference>
<accession>A0A1S9PGB5</accession>
<comment type="caution">
    <text evidence="2">The sequence shown here is derived from an EMBL/GenBank/DDBJ whole genome shotgun (WGS) entry which is preliminary data.</text>
</comment>